<proteinExistence type="inferred from homology"/>
<protein>
    <recommendedName>
        <fullName evidence="6">MYND-type domain-containing protein</fullName>
    </recommendedName>
</protein>
<evidence type="ECO:0000256" key="1">
    <source>
        <dbReference type="ARBA" id="ARBA00022723"/>
    </source>
</evidence>
<dbReference type="Proteomes" id="UP001295684">
    <property type="component" value="Unassembled WGS sequence"/>
</dbReference>
<dbReference type="SUPFAM" id="SSF81901">
    <property type="entry name" value="HCP-like"/>
    <property type="match status" value="1"/>
</dbReference>
<dbReference type="SUPFAM" id="SSF144232">
    <property type="entry name" value="HIT/MYND zinc finger-like"/>
    <property type="match status" value="1"/>
</dbReference>
<keyword evidence="2 5" id="KW-0863">Zinc-finger</keyword>
<sequence>MDNVDISTYKELLDETEAELEELISTTNSNNARYVIGVKAIEGNDLEMVKKNVKKGVAWLREAASNDHIDSMEYLAYHDIRFESVPNIKRIMGYLETVIEKKDSTRALTTLAEFYINQRKEKKSVLRGFELYKKAADLGDLIACYWVGVLLHRGQGADKDIKEAIKYLEKASELGNVQADYELFDTYAREEGYEDHPKAYNYFCDAIENSYTSFQELQDYFKKNIDVLKGEFLKRKHNEDLKIDSDEEILNLHDAYITEHMNKFSNAMRKDQLYKRAPAYMNDGLIWMMKVLKNYMLDTVLRYDHKDFLDAVESDIPPLISEVGVWLFENEVERQKELGDKEAVKKARTCLEIIKKILKDGIEYFTKEGKYHLMNRYSPKKCKDEQKKREEVQFKPEYFKQLEKMEEESKTQAERDAALKCSYCGCPEGSIKHKLCSACKKVYYCSAECQKQHWKATHKKECKLLRKK</sequence>
<dbReference type="Gene3D" id="6.10.140.2220">
    <property type="match status" value="1"/>
</dbReference>
<evidence type="ECO:0000256" key="4">
    <source>
        <dbReference type="ARBA" id="ARBA00038101"/>
    </source>
</evidence>
<dbReference type="Pfam" id="PF01753">
    <property type="entry name" value="zf-MYND"/>
    <property type="match status" value="1"/>
</dbReference>
<dbReference type="GO" id="GO:0008270">
    <property type="term" value="F:zinc ion binding"/>
    <property type="evidence" value="ECO:0007669"/>
    <property type="project" value="UniProtKB-KW"/>
</dbReference>
<dbReference type="InterPro" id="IPR050767">
    <property type="entry name" value="Sel1_AlgK"/>
</dbReference>
<evidence type="ECO:0000256" key="2">
    <source>
        <dbReference type="ARBA" id="ARBA00022771"/>
    </source>
</evidence>
<keyword evidence="8" id="KW-1185">Reference proteome</keyword>
<evidence type="ECO:0000259" key="6">
    <source>
        <dbReference type="PROSITE" id="PS50865"/>
    </source>
</evidence>
<dbReference type="EMBL" id="CAMPGE010009497">
    <property type="protein sequence ID" value="CAI2368363.1"/>
    <property type="molecule type" value="Genomic_DNA"/>
</dbReference>
<keyword evidence="1" id="KW-0479">Metal-binding</keyword>
<dbReference type="PANTHER" id="PTHR11102:SF160">
    <property type="entry name" value="ERAD-ASSOCIATED E3 UBIQUITIN-PROTEIN LIGASE COMPONENT HRD3"/>
    <property type="match status" value="1"/>
</dbReference>
<name>A0AAD1UFG4_EUPCR</name>
<dbReference type="InterPro" id="IPR006597">
    <property type="entry name" value="Sel1-like"/>
</dbReference>
<evidence type="ECO:0000256" key="3">
    <source>
        <dbReference type="ARBA" id="ARBA00022833"/>
    </source>
</evidence>
<dbReference type="Pfam" id="PF08238">
    <property type="entry name" value="Sel1"/>
    <property type="match status" value="3"/>
</dbReference>
<dbReference type="AlphaFoldDB" id="A0AAD1UFG4"/>
<dbReference type="SMART" id="SM00671">
    <property type="entry name" value="SEL1"/>
    <property type="match status" value="4"/>
</dbReference>
<dbReference type="PANTHER" id="PTHR11102">
    <property type="entry name" value="SEL-1-LIKE PROTEIN"/>
    <property type="match status" value="1"/>
</dbReference>
<reference evidence="7" key="1">
    <citation type="submission" date="2023-07" db="EMBL/GenBank/DDBJ databases">
        <authorList>
            <consortium name="AG Swart"/>
            <person name="Singh M."/>
            <person name="Singh A."/>
            <person name="Seah K."/>
            <person name="Emmerich C."/>
        </authorList>
    </citation>
    <scope>NUCLEOTIDE SEQUENCE</scope>
    <source>
        <strain evidence="7">DP1</strain>
    </source>
</reference>
<organism evidence="7 8">
    <name type="scientific">Euplotes crassus</name>
    <dbReference type="NCBI Taxonomy" id="5936"/>
    <lineage>
        <taxon>Eukaryota</taxon>
        <taxon>Sar</taxon>
        <taxon>Alveolata</taxon>
        <taxon>Ciliophora</taxon>
        <taxon>Intramacronucleata</taxon>
        <taxon>Spirotrichea</taxon>
        <taxon>Hypotrichia</taxon>
        <taxon>Euplotida</taxon>
        <taxon>Euplotidae</taxon>
        <taxon>Moneuplotes</taxon>
    </lineage>
</organism>
<comment type="similarity">
    <text evidence="4">Belongs to the sel-1 family.</text>
</comment>
<accession>A0AAD1UFG4</accession>
<feature type="domain" description="MYND-type" evidence="6">
    <location>
        <begin position="421"/>
        <end position="462"/>
    </location>
</feature>
<evidence type="ECO:0000313" key="8">
    <source>
        <dbReference type="Proteomes" id="UP001295684"/>
    </source>
</evidence>
<dbReference type="PROSITE" id="PS01360">
    <property type="entry name" value="ZF_MYND_1"/>
    <property type="match status" value="1"/>
</dbReference>
<dbReference type="PROSITE" id="PS50865">
    <property type="entry name" value="ZF_MYND_2"/>
    <property type="match status" value="1"/>
</dbReference>
<evidence type="ECO:0000313" key="7">
    <source>
        <dbReference type="EMBL" id="CAI2368363.1"/>
    </source>
</evidence>
<keyword evidence="3" id="KW-0862">Zinc</keyword>
<evidence type="ECO:0000256" key="5">
    <source>
        <dbReference type="PROSITE-ProRule" id="PRU00134"/>
    </source>
</evidence>
<dbReference type="Gene3D" id="1.25.40.10">
    <property type="entry name" value="Tetratricopeptide repeat domain"/>
    <property type="match status" value="1"/>
</dbReference>
<comment type="caution">
    <text evidence="7">The sequence shown here is derived from an EMBL/GenBank/DDBJ whole genome shotgun (WGS) entry which is preliminary data.</text>
</comment>
<gene>
    <name evidence="7" type="ORF">ECRASSUSDP1_LOCUS9654</name>
</gene>
<dbReference type="InterPro" id="IPR011990">
    <property type="entry name" value="TPR-like_helical_dom_sf"/>
</dbReference>
<dbReference type="InterPro" id="IPR002893">
    <property type="entry name" value="Znf_MYND"/>
</dbReference>